<name>A0A7X0ZZN9_9LIST</name>
<dbReference type="AlphaFoldDB" id="A0A7X0ZZN9"/>
<evidence type="ECO:0000313" key="1">
    <source>
        <dbReference type="EMBL" id="MBC2312532.1"/>
    </source>
</evidence>
<proteinExistence type="predicted"/>
<evidence type="ECO:0000313" key="2">
    <source>
        <dbReference type="Proteomes" id="UP000565628"/>
    </source>
</evidence>
<accession>A0A7X0ZZN9</accession>
<organism evidence="1 2">
    <name type="scientific">Listeria booriae</name>
    <dbReference type="NCBI Taxonomy" id="1552123"/>
    <lineage>
        <taxon>Bacteria</taxon>
        <taxon>Bacillati</taxon>
        <taxon>Bacillota</taxon>
        <taxon>Bacilli</taxon>
        <taxon>Bacillales</taxon>
        <taxon>Listeriaceae</taxon>
        <taxon>Listeria</taxon>
    </lineage>
</organism>
<protein>
    <submittedName>
        <fullName evidence="1">Uncharacterized protein</fullName>
    </submittedName>
</protein>
<reference evidence="1 2" key="1">
    <citation type="submission" date="2020-03" db="EMBL/GenBank/DDBJ databases">
        <title>Soil Listeria distribution.</title>
        <authorList>
            <person name="Liao J."/>
            <person name="Wiedmann M."/>
        </authorList>
    </citation>
    <scope>NUCLEOTIDE SEQUENCE [LARGE SCALE GENOMIC DNA]</scope>
    <source>
        <strain evidence="1 2">FSL L7-0039</strain>
    </source>
</reference>
<comment type="caution">
    <text evidence="1">The sequence shown here is derived from an EMBL/GenBank/DDBJ whole genome shotgun (WGS) entry which is preliminary data.</text>
</comment>
<dbReference type="RefSeq" id="WP_185402378.1">
    <property type="nucleotide sequence ID" value="NZ_JAARRO010000008.1"/>
</dbReference>
<sequence length="79" mass="9092">MKNDSRVPVILNEINTACNGDLKIVDQKRLEAGIAKGLHQLGQEDNQSLLKEIRQLEQQLIVINQKVRDNLSCLRWKKK</sequence>
<gene>
    <name evidence="1" type="ORF">HCJ81_16880</name>
</gene>
<dbReference type="Proteomes" id="UP000565628">
    <property type="component" value="Unassembled WGS sequence"/>
</dbReference>
<dbReference type="EMBL" id="JAASWV010000043">
    <property type="protein sequence ID" value="MBC2312532.1"/>
    <property type="molecule type" value="Genomic_DNA"/>
</dbReference>